<evidence type="ECO:0000256" key="3">
    <source>
        <dbReference type="ARBA" id="ARBA00013161"/>
    </source>
</evidence>
<evidence type="ECO:0000256" key="8">
    <source>
        <dbReference type="ARBA" id="ARBA00023146"/>
    </source>
</evidence>
<dbReference type="PROSITE" id="PS00178">
    <property type="entry name" value="AA_TRNA_LIGASE_I"/>
    <property type="match status" value="1"/>
</dbReference>
<accession>A0AAW0QM99</accession>
<dbReference type="NCBIfam" id="TIGR00233">
    <property type="entry name" value="trpS"/>
    <property type="match status" value="1"/>
</dbReference>
<dbReference type="AlphaFoldDB" id="A0AAW0QM99"/>
<sequence>MSAKRIFSGIQPTGVPHLGNYLGAMRQWKQLQDEASSSPGTKLFFSIVDLHAITMPQDAPVLRQRRREMMASLLAIGLNPAKSTIFYQSSVPAHSELKWILDCTASVGYLNRMTQWKSKLAEDNNSLRISDETIENKLKMGLFGYPVLQAADILIHRATHVPVGDDQKQHLEFARQCARSFNSTYPGGDMVSPETITTRSPRVMSLTNPHKKMSKSSPNHSSRILITAPEDEIRKRIRSAVTDSLYAVTYDPQERPGVSNLLDLLSQCDPEAREPEEWARHFENANLGDLKQATADAVVRELAGVRERYLDFLNHKGGRWLTEIEEEGAKVARESADETMRMVRDVVGLSD</sequence>
<dbReference type="InterPro" id="IPR050203">
    <property type="entry name" value="Trp-tRNA_synthetase"/>
</dbReference>
<dbReference type="PANTHER" id="PTHR43766">
    <property type="entry name" value="TRYPTOPHAN--TRNA LIGASE, MITOCHONDRIAL"/>
    <property type="match status" value="1"/>
</dbReference>
<dbReference type="EC" id="6.1.1.2" evidence="3"/>
<protein>
    <recommendedName>
        <fullName evidence="11">Tryptophan--tRNA ligase, mitochondrial</fullName>
        <ecNumber evidence="3">6.1.1.2</ecNumber>
    </recommendedName>
    <alternativeName>
        <fullName evidence="9">Tryptophanyl-tRNA synthetase</fullName>
    </alternativeName>
</protein>
<dbReference type="HAMAP" id="MF_00140_B">
    <property type="entry name" value="Trp_tRNA_synth_B"/>
    <property type="match status" value="1"/>
</dbReference>
<dbReference type="SUPFAM" id="SSF52374">
    <property type="entry name" value="Nucleotidylyl transferase"/>
    <property type="match status" value="1"/>
</dbReference>
<dbReference type="GO" id="GO:0005524">
    <property type="term" value="F:ATP binding"/>
    <property type="evidence" value="ECO:0007669"/>
    <property type="project" value="UniProtKB-KW"/>
</dbReference>
<proteinExistence type="inferred from homology"/>
<keyword evidence="7 12" id="KW-0648">Protein biosynthesis</keyword>
<evidence type="ECO:0000313" key="14">
    <source>
        <dbReference type="Proteomes" id="UP001392437"/>
    </source>
</evidence>
<organism evidence="13 14">
    <name type="scientific">Apiospora kogelbergensis</name>
    <dbReference type="NCBI Taxonomy" id="1337665"/>
    <lineage>
        <taxon>Eukaryota</taxon>
        <taxon>Fungi</taxon>
        <taxon>Dikarya</taxon>
        <taxon>Ascomycota</taxon>
        <taxon>Pezizomycotina</taxon>
        <taxon>Sordariomycetes</taxon>
        <taxon>Xylariomycetidae</taxon>
        <taxon>Amphisphaeriales</taxon>
        <taxon>Apiosporaceae</taxon>
        <taxon>Apiospora</taxon>
    </lineage>
</organism>
<evidence type="ECO:0000256" key="7">
    <source>
        <dbReference type="ARBA" id="ARBA00022917"/>
    </source>
</evidence>
<dbReference type="FunFam" id="1.10.240.10:FF:000002">
    <property type="entry name" value="Tryptophan--tRNA ligase"/>
    <property type="match status" value="1"/>
</dbReference>
<comment type="catalytic activity">
    <reaction evidence="10">
        <text>tRNA(Trp) + L-tryptophan + ATP = L-tryptophyl-tRNA(Trp) + AMP + diphosphate + H(+)</text>
        <dbReference type="Rhea" id="RHEA:24080"/>
        <dbReference type="Rhea" id="RHEA-COMP:9671"/>
        <dbReference type="Rhea" id="RHEA-COMP:9705"/>
        <dbReference type="ChEBI" id="CHEBI:15378"/>
        <dbReference type="ChEBI" id="CHEBI:30616"/>
        <dbReference type="ChEBI" id="CHEBI:33019"/>
        <dbReference type="ChEBI" id="CHEBI:57912"/>
        <dbReference type="ChEBI" id="CHEBI:78442"/>
        <dbReference type="ChEBI" id="CHEBI:78535"/>
        <dbReference type="ChEBI" id="CHEBI:456215"/>
        <dbReference type="EC" id="6.1.1.2"/>
    </reaction>
</comment>
<dbReference type="PANTHER" id="PTHR43766:SF1">
    <property type="entry name" value="TRYPTOPHAN--TRNA LIGASE, MITOCHONDRIAL"/>
    <property type="match status" value="1"/>
</dbReference>
<dbReference type="CDD" id="cd00806">
    <property type="entry name" value="TrpRS_core"/>
    <property type="match status" value="1"/>
</dbReference>
<name>A0AAW0QM99_9PEZI</name>
<comment type="caution">
    <text evidence="13">The sequence shown here is derived from an EMBL/GenBank/DDBJ whole genome shotgun (WGS) entry which is preliminary data.</text>
</comment>
<comment type="similarity">
    <text evidence="2 12">Belongs to the class-I aminoacyl-tRNA synthetase family.</text>
</comment>
<dbReference type="Pfam" id="PF00579">
    <property type="entry name" value="tRNA-synt_1b"/>
    <property type="match status" value="1"/>
</dbReference>
<keyword evidence="14" id="KW-1185">Reference proteome</keyword>
<dbReference type="Proteomes" id="UP001392437">
    <property type="component" value="Unassembled WGS sequence"/>
</dbReference>
<keyword evidence="4 12" id="KW-0436">Ligase</keyword>
<evidence type="ECO:0000256" key="2">
    <source>
        <dbReference type="ARBA" id="ARBA00005594"/>
    </source>
</evidence>
<dbReference type="InterPro" id="IPR002306">
    <property type="entry name" value="Trp-tRNA-ligase"/>
</dbReference>
<dbReference type="GO" id="GO:0004830">
    <property type="term" value="F:tryptophan-tRNA ligase activity"/>
    <property type="evidence" value="ECO:0007669"/>
    <property type="project" value="UniProtKB-EC"/>
</dbReference>
<evidence type="ECO:0000256" key="9">
    <source>
        <dbReference type="ARBA" id="ARBA00030268"/>
    </source>
</evidence>
<reference evidence="13 14" key="1">
    <citation type="submission" date="2023-01" db="EMBL/GenBank/DDBJ databases">
        <title>Analysis of 21 Apiospora genomes using comparative genomics revels a genus with tremendous synthesis potential of carbohydrate active enzymes and secondary metabolites.</title>
        <authorList>
            <person name="Sorensen T."/>
        </authorList>
    </citation>
    <scope>NUCLEOTIDE SEQUENCE [LARGE SCALE GENOMIC DNA]</scope>
    <source>
        <strain evidence="13 14">CBS 117206</strain>
    </source>
</reference>
<dbReference type="InterPro" id="IPR014729">
    <property type="entry name" value="Rossmann-like_a/b/a_fold"/>
</dbReference>
<evidence type="ECO:0000313" key="13">
    <source>
        <dbReference type="EMBL" id="KAK8100551.1"/>
    </source>
</evidence>
<dbReference type="Gene3D" id="3.40.50.620">
    <property type="entry name" value="HUPs"/>
    <property type="match status" value="1"/>
</dbReference>
<comment type="subcellular location">
    <subcellularLocation>
        <location evidence="1">Mitochondrion matrix</location>
    </subcellularLocation>
</comment>
<evidence type="ECO:0000256" key="10">
    <source>
        <dbReference type="ARBA" id="ARBA00049929"/>
    </source>
</evidence>
<evidence type="ECO:0000256" key="5">
    <source>
        <dbReference type="ARBA" id="ARBA00022741"/>
    </source>
</evidence>
<dbReference type="GO" id="GO:0005759">
    <property type="term" value="C:mitochondrial matrix"/>
    <property type="evidence" value="ECO:0007669"/>
    <property type="project" value="UniProtKB-SubCell"/>
</dbReference>
<gene>
    <name evidence="13" type="ORF">PG999_010925</name>
</gene>
<dbReference type="GO" id="GO:0070183">
    <property type="term" value="P:mitochondrial tryptophanyl-tRNA aminoacylation"/>
    <property type="evidence" value="ECO:0007669"/>
    <property type="project" value="TreeGrafter"/>
</dbReference>
<dbReference type="InterPro" id="IPR002305">
    <property type="entry name" value="aa-tRNA-synth_Ic"/>
</dbReference>
<keyword evidence="6 12" id="KW-0067">ATP-binding</keyword>
<evidence type="ECO:0000256" key="4">
    <source>
        <dbReference type="ARBA" id="ARBA00022598"/>
    </source>
</evidence>
<evidence type="ECO:0000256" key="6">
    <source>
        <dbReference type="ARBA" id="ARBA00022840"/>
    </source>
</evidence>
<dbReference type="InterPro" id="IPR024109">
    <property type="entry name" value="Trp-tRNA-ligase_bac-type"/>
</dbReference>
<dbReference type="Gene3D" id="1.10.240.10">
    <property type="entry name" value="Tyrosyl-Transfer RNA Synthetase"/>
    <property type="match status" value="1"/>
</dbReference>
<dbReference type="EMBL" id="JAQQWP010000009">
    <property type="protein sequence ID" value="KAK8100551.1"/>
    <property type="molecule type" value="Genomic_DNA"/>
</dbReference>
<dbReference type="InterPro" id="IPR001412">
    <property type="entry name" value="aa-tRNA-synth_I_CS"/>
</dbReference>
<evidence type="ECO:0000256" key="1">
    <source>
        <dbReference type="ARBA" id="ARBA00004305"/>
    </source>
</evidence>
<keyword evidence="5 12" id="KW-0547">Nucleotide-binding</keyword>
<dbReference type="PRINTS" id="PR01039">
    <property type="entry name" value="TRNASYNTHTRP"/>
</dbReference>
<evidence type="ECO:0000256" key="11">
    <source>
        <dbReference type="ARBA" id="ARBA00069760"/>
    </source>
</evidence>
<evidence type="ECO:0000256" key="12">
    <source>
        <dbReference type="RuleBase" id="RU363036"/>
    </source>
</evidence>
<dbReference type="FunFam" id="3.40.50.620:FF:000082">
    <property type="entry name" value="MSW1p Mitochondrial tryptophanyl-tRNA synthetase"/>
    <property type="match status" value="1"/>
</dbReference>
<keyword evidence="8 12" id="KW-0030">Aminoacyl-tRNA synthetase</keyword>